<feature type="region of interest" description="Disordered" evidence="1">
    <location>
        <begin position="128"/>
        <end position="165"/>
    </location>
</feature>
<feature type="compositionally biased region" description="Acidic residues" evidence="1">
    <location>
        <begin position="25"/>
        <end position="50"/>
    </location>
</feature>
<proteinExistence type="predicted"/>
<comment type="caution">
    <text evidence="2">The sequence shown here is derived from an EMBL/GenBank/DDBJ whole genome shotgun (WGS) entry which is preliminary data.</text>
</comment>
<name>A0A8K0NEW9_9HYPO</name>
<feature type="non-terminal residue" evidence="2">
    <location>
        <position position="1"/>
    </location>
</feature>
<accession>A0A8K0NEW9</accession>
<keyword evidence="3" id="KW-1185">Reference proteome</keyword>
<dbReference type="AlphaFoldDB" id="A0A8K0NEW9"/>
<evidence type="ECO:0000313" key="2">
    <source>
        <dbReference type="EMBL" id="KAG5915795.1"/>
    </source>
</evidence>
<feature type="region of interest" description="Disordered" evidence="1">
    <location>
        <begin position="1"/>
        <end position="79"/>
    </location>
</feature>
<evidence type="ECO:0000313" key="3">
    <source>
        <dbReference type="Proteomes" id="UP000811619"/>
    </source>
</evidence>
<organism evidence="2 3">
    <name type="scientific">Claviceps africana</name>
    <dbReference type="NCBI Taxonomy" id="83212"/>
    <lineage>
        <taxon>Eukaryota</taxon>
        <taxon>Fungi</taxon>
        <taxon>Dikarya</taxon>
        <taxon>Ascomycota</taxon>
        <taxon>Pezizomycotina</taxon>
        <taxon>Sordariomycetes</taxon>
        <taxon>Hypocreomycetidae</taxon>
        <taxon>Hypocreales</taxon>
        <taxon>Clavicipitaceae</taxon>
        <taxon>Claviceps</taxon>
    </lineage>
</organism>
<feature type="compositionally biased region" description="Low complexity" evidence="1">
    <location>
        <begin position="51"/>
        <end position="64"/>
    </location>
</feature>
<dbReference type="Proteomes" id="UP000811619">
    <property type="component" value="Unassembled WGS sequence"/>
</dbReference>
<dbReference type="EMBL" id="SRPY01000948">
    <property type="protein sequence ID" value="KAG5915795.1"/>
    <property type="molecule type" value="Genomic_DNA"/>
</dbReference>
<feature type="compositionally biased region" description="Basic and acidic residues" evidence="1">
    <location>
        <begin position="130"/>
        <end position="146"/>
    </location>
</feature>
<gene>
    <name evidence="2" type="ORF">E4U42_007904</name>
</gene>
<evidence type="ECO:0000256" key="1">
    <source>
        <dbReference type="SAM" id="MobiDB-lite"/>
    </source>
</evidence>
<reference evidence="2" key="1">
    <citation type="journal article" date="2020" name="bioRxiv">
        <title>Whole genome comparisons of ergot fungi reveals the divergence and evolution of species within the genus Claviceps are the result of varying mechanisms driving genome evolution and host range expansion.</title>
        <authorList>
            <person name="Wyka S.A."/>
            <person name="Mondo S.J."/>
            <person name="Liu M."/>
            <person name="Dettman J."/>
            <person name="Nalam V."/>
            <person name="Broders K.D."/>
        </authorList>
    </citation>
    <scope>NUCLEOTIDE SEQUENCE</scope>
    <source>
        <strain evidence="2">CCC 489</strain>
    </source>
</reference>
<sequence length="165" mass="17457">AAAAAAAAADKDAAPGGDGCHGRDDDNEDDGDNDDNSDSDNDADDADADSNDSSPPMATTSTRPRAPRRKRCGRGNQETTLVAAAVARRLVLRFLVIALVAWPLEIRNANKSAGKNKGQRPLALLRVSARGRERKQEPAFKHEMGFDPRGTWPRSAPATATAISP</sequence>
<protein>
    <submittedName>
        <fullName evidence="2">Uncharacterized protein</fullName>
    </submittedName>
</protein>